<name>A0ACC1RIB9_9APHY</name>
<gene>
    <name evidence="1" type="ORF">NM688_g9206</name>
</gene>
<organism evidence="1 2">
    <name type="scientific">Phlebia brevispora</name>
    <dbReference type="NCBI Taxonomy" id="194682"/>
    <lineage>
        <taxon>Eukaryota</taxon>
        <taxon>Fungi</taxon>
        <taxon>Dikarya</taxon>
        <taxon>Basidiomycota</taxon>
        <taxon>Agaricomycotina</taxon>
        <taxon>Agaricomycetes</taxon>
        <taxon>Polyporales</taxon>
        <taxon>Meruliaceae</taxon>
        <taxon>Phlebia</taxon>
    </lineage>
</organism>
<comment type="caution">
    <text evidence="1">The sequence shown here is derived from an EMBL/GenBank/DDBJ whole genome shotgun (WGS) entry which is preliminary data.</text>
</comment>
<keyword evidence="2" id="KW-1185">Reference proteome</keyword>
<dbReference type="EMBL" id="JANHOG010002771">
    <property type="protein sequence ID" value="KAJ3520137.1"/>
    <property type="molecule type" value="Genomic_DNA"/>
</dbReference>
<protein>
    <submittedName>
        <fullName evidence="1">Uncharacterized protein</fullName>
    </submittedName>
</protein>
<dbReference type="Proteomes" id="UP001148662">
    <property type="component" value="Unassembled WGS sequence"/>
</dbReference>
<accession>A0ACC1RIB9</accession>
<sequence length="418" mass="47626">MPVNNVEKCKCKQCHIFKTLDLYPARVKDSPDGQFKKGEPTAVCQSCMEADRTKKARKRKRRPSGASDDGSDGSELPVCSFEDFVAQLTRRRQEDHFHFRARVVTEDKISMAESSEERAKRMAELVRLYTEYRWTYVRKTLKKRTGKLEVLFSCAQSTAREAEPKAPKPDVKSRTTRRMEHFDCNGYLRVTVDSASNEMIVSLDHDQGHIPYLDITIPDRWKDYIEEHAAKQMPGEIWKHIQQEEGRGKCAEEISIPFQVKAVHYYWNCVCQHSWKLDPNPLESARRFFETKGAENGVAMLDVPAVPGTKVVAFQVTDIMHAWAKNTQELAMDSTWGTNRGNFETFAAIAGAEGSGVPLAYVMIQTSKDANAGAKEAILTSFLSELKKLGVEPEYILTDKDWSEINAMRKQRMAKNKQ</sequence>
<proteinExistence type="predicted"/>
<evidence type="ECO:0000313" key="1">
    <source>
        <dbReference type="EMBL" id="KAJ3520137.1"/>
    </source>
</evidence>
<evidence type="ECO:0000313" key="2">
    <source>
        <dbReference type="Proteomes" id="UP001148662"/>
    </source>
</evidence>
<reference evidence="1" key="1">
    <citation type="submission" date="2022-07" db="EMBL/GenBank/DDBJ databases">
        <title>Genome Sequence of Phlebia brevispora.</title>
        <authorList>
            <person name="Buettner E."/>
        </authorList>
    </citation>
    <scope>NUCLEOTIDE SEQUENCE</scope>
    <source>
        <strain evidence="1">MPL23</strain>
    </source>
</reference>